<dbReference type="PANTHER" id="PTHR33173:SF2">
    <property type="entry name" value="MYND-TYPE DOMAIN-CONTAINING PROTEIN"/>
    <property type="match status" value="1"/>
</dbReference>
<dbReference type="Proteomes" id="UP001234178">
    <property type="component" value="Unassembled WGS sequence"/>
</dbReference>
<keyword evidence="2" id="KW-1185">Reference proteome</keyword>
<dbReference type="EMBL" id="JAOYFB010000002">
    <property type="protein sequence ID" value="KAK4006502.1"/>
    <property type="molecule type" value="Genomic_DNA"/>
</dbReference>
<name>A0ABQ9Z0R5_9CRUS</name>
<organism evidence="1 2">
    <name type="scientific">Daphnia magna</name>
    <dbReference type="NCBI Taxonomy" id="35525"/>
    <lineage>
        <taxon>Eukaryota</taxon>
        <taxon>Metazoa</taxon>
        <taxon>Ecdysozoa</taxon>
        <taxon>Arthropoda</taxon>
        <taxon>Crustacea</taxon>
        <taxon>Branchiopoda</taxon>
        <taxon>Diplostraca</taxon>
        <taxon>Cladocera</taxon>
        <taxon>Anomopoda</taxon>
        <taxon>Daphniidae</taxon>
        <taxon>Daphnia</taxon>
    </lineage>
</organism>
<gene>
    <name evidence="1" type="ORF">OUZ56_011656</name>
</gene>
<evidence type="ECO:0000313" key="1">
    <source>
        <dbReference type="EMBL" id="KAK4006502.1"/>
    </source>
</evidence>
<comment type="caution">
    <text evidence="1">The sequence shown here is derived from an EMBL/GenBank/DDBJ whole genome shotgun (WGS) entry which is preliminary data.</text>
</comment>
<reference evidence="1 2" key="1">
    <citation type="journal article" date="2023" name="Nucleic Acids Res.">
        <title>The hologenome of Daphnia magna reveals possible DNA methylation and microbiome-mediated evolution of the host genome.</title>
        <authorList>
            <person name="Chaturvedi A."/>
            <person name="Li X."/>
            <person name="Dhandapani V."/>
            <person name="Marshall H."/>
            <person name="Kissane S."/>
            <person name="Cuenca-Cambronero M."/>
            <person name="Asole G."/>
            <person name="Calvet F."/>
            <person name="Ruiz-Romero M."/>
            <person name="Marangio P."/>
            <person name="Guigo R."/>
            <person name="Rago D."/>
            <person name="Mirbahai L."/>
            <person name="Eastwood N."/>
            <person name="Colbourne J.K."/>
            <person name="Zhou J."/>
            <person name="Mallon E."/>
            <person name="Orsini L."/>
        </authorList>
    </citation>
    <scope>NUCLEOTIDE SEQUENCE [LARGE SCALE GENOMIC DNA]</scope>
    <source>
        <strain evidence="1">LRV0_1</strain>
    </source>
</reference>
<accession>A0ABQ9Z0R5</accession>
<dbReference type="PANTHER" id="PTHR33173">
    <property type="match status" value="1"/>
</dbReference>
<proteinExistence type="predicted"/>
<evidence type="ECO:0000313" key="2">
    <source>
        <dbReference type="Proteomes" id="UP001234178"/>
    </source>
</evidence>
<protein>
    <submittedName>
        <fullName evidence="1">Uncharacterized protein</fullName>
    </submittedName>
</protein>
<sequence>MEKKFTSLNQENATEVAGQSLLTRMMRQAVKQFGKKPKGVRHDDSVLEHFCINVWILGGRSIYEIFHSNFIGIFPSPTTIQHRLHTYDIPLDEDSINFSAVVEYIKTNNAPPVVVLLADTTGVVGRVDYHEKTNTLISFSAPLKKNGFPDSNVLIARTAEDIVKQINQYDRSSLVMIGMIQPLVDGLPPLRLFSFGTNNKLTAIDVNNRLNFVGKKLKAFDIELVAYSADDGDS</sequence>